<keyword evidence="6 12" id="KW-0812">Transmembrane</keyword>
<evidence type="ECO:0000256" key="7">
    <source>
        <dbReference type="ARBA" id="ARBA00022824"/>
    </source>
</evidence>
<dbReference type="EMBL" id="GACK01002449">
    <property type="protein sequence ID" value="JAA62585.1"/>
    <property type="molecule type" value="mRNA"/>
</dbReference>
<comment type="catalytic activity">
    <reaction evidence="11">
        <text>an alpha-D-Man-(1-&gt;2)-alpha-D-Man-(1-&gt;2)-alpha-D-Man-(1-&gt;3)-[alpha-D-Man-(1-&gt;2)-alpha-D-Man-(1-&gt;3)-alpha-D-Man-(1-&gt;6)]-beta-D-Man-(1-&gt;4)-beta-D-GlcNAc-(1-&gt;4)-alpha-D-GlcNAc-diphospho-di-trans,poly-cis-dolichol + a di-trans,poly-cis-dolichyl beta-D-mannosyl phosphate = an alpha-D-Man-(1-&gt;2)-alpha-D-Man-(1-&gt;2)-alpha-D-Man-(1-&gt;3)-[alpha-D-Man-(1-&gt;2)-alpha-D-Man-(1-&gt;3)-[alpha-D-Man-(1-&gt;6)]-alpha-D-Man-(1-&gt;6)]-beta-D-Man-(1-&gt;4)-beta-D-GlcNAc-(1-&gt;4)-alpha-D-GlcNAc-diphospho-di-trans,poly-cis-dolichol + a di-trans,poly-cis-dolichyl phosphate + H(+)</text>
        <dbReference type="Rhea" id="RHEA:29535"/>
        <dbReference type="Rhea" id="RHEA-COMP:19498"/>
        <dbReference type="Rhea" id="RHEA-COMP:19501"/>
        <dbReference type="Rhea" id="RHEA-COMP:19518"/>
        <dbReference type="Rhea" id="RHEA-COMP:19519"/>
        <dbReference type="ChEBI" id="CHEBI:15378"/>
        <dbReference type="ChEBI" id="CHEBI:57683"/>
        <dbReference type="ChEBI" id="CHEBI:58211"/>
        <dbReference type="ChEBI" id="CHEBI:132517"/>
        <dbReference type="ChEBI" id="CHEBI:132519"/>
        <dbReference type="EC" id="2.4.1.260"/>
    </reaction>
    <physiologicalReaction direction="left-to-right" evidence="11">
        <dbReference type="Rhea" id="RHEA:29536"/>
    </physiologicalReaction>
</comment>
<protein>
    <recommendedName>
        <fullName evidence="12">Mannosyltransferase</fullName>
        <ecNumber evidence="12">2.4.1.-</ecNumber>
    </recommendedName>
</protein>
<feature type="transmembrane region" description="Helical" evidence="12">
    <location>
        <begin position="291"/>
        <end position="313"/>
    </location>
</feature>
<comment type="function">
    <text evidence="10">Mannosyltransferase that operates in the biosynthetic pathway of dolichol-linked oligosaccharides, the glycan precursors employed in protein asparagine (N)-glycosylation. The assembly of dolichol-linked oligosaccharides begins on the cytosolic side of the endoplasmic reticulum membrane and finishes in its lumen. The sequential addition of sugars to dolichol pyrophosphate produces dolichol-linked oligosaccharides containing fourteen sugars, including two GlcNAcs, nine mannoses and three glucoses. Once assembled, the oligosaccharide is transferred from the lipid to nascent proteins by oligosaccharyltransferases. In the lumen of the endoplasmic reticulum, adds the eighth mannose residue in an alpha-1,6 linkage onto Man(7)GlcNAc(2)-PP-dolichol to produce Man(8)GlcNAc(2)-PP-dolichol.</text>
</comment>
<dbReference type="GO" id="GO:0006487">
    <property type="term" value="P:protein N-linked glycosylation"/>
    <property type="evidence" value="ECO:0007669"/>
    <property type="project" value="TreeGrafter"/>
</dbReference>
<comment type="similarity">
    <text evidence="3 12">Belongs to the glycosyltransferase 22 family.</text>
</comment>
<feature type="transmembrane region" description="Helical" evidence="12">
    <location>
        <begin position="199"/>
        <end position="226"/>
    </location>
</feature>
<comment type="pathway">
    <text evidence="2">Protein modification; protein glycosylation.</text>
</comment>
<dbReference type="GO" id="GO:0052917">
    <property type="term" value="F:dol-P-Man:Man(7)GlcNAc(2)-PP-Dol alpha-1,6-mannosyltransferase activity"/>
    <property type="evidence" value="ECO:0007669"/>
    <property type="project" value="UniProtKB-EC"/>
</dbReference>
<keyword evidence="5" id="KW-0808">Transferase</keyword>
<dbReference type="PANTHER" id="PTHR22760">
    <property type="entry name" value="GLYCOSYLTRANSFERASE"/>
    <property type="match status" value="1"/>
</dbReference>
<keyword evidence="7 12" id="KW-0256">Endoplasmic reticulum</keyword>
<feature type="transmembrane region" description="Helical" evidence="12">
    <location>
        <begin position="342"/>
        <end position="362"/>
    </location>
</feature>
<evidence type="ECO:0000313" key="13">
    <source>
        <dbReference type="EMBL" id="JAA62585.1"/>
    </source>
</evidence>
<accession>L7MF47</accession>
<evidence type="ECO:0000256" key="12">
    <source>
        <dbReference type="RuleBase" id="RU363075"/>
    </source>
</evidence>
<evidence type="ECO:0000256" key="4">
    <source>
        <dbReference type="ARBA" id="ARBA00022676"/>
    </source>
</evidence>
<keyword evidence="4 12" id="KW-0328">Glycosyltransferase</keyword>
<evidence type="ECO:0000256" key="9">
    <source>
        <dbReference type="ARBA" id="ARBA00023136"/>
    </source>
</evidence>
<feature type="non-terminal residue" evidence="13">
    <location>
        <position position="1"/>
    </location>
</feature>
<evidence type="ECO:0000256" key="10">
    <source>
        <dbReference type="ARBA" id="ARBA00044721"/>
    </source>
</evidence>
<dbReference type="Pfam" id="PF03901">
    <property type="entry name" value="Glyco_transf_22"/>
    <property type="match status" value="1"/>
</dbReference>
<keyword evidence="8 12" id="KW-1133">Transmembrane helix</keyword>
<dbReference type="UniPathway" id="UPA00378"/>
<feature type="transmembrane region" description="Helical" evidence="12">
    <location>
        <begin position="238"/>
        <end position="261"/>
    </location>
</feature>
<dbReference type="PANTHER" id="PTHR22760:SF1">
    <property type="entry name" value="DOL-P-MAN:MAN(7)GLCNAC(2)-PP-DOL ALPHA-1,6-MANNOSYLTRANSFERASE"/>
    <property type="match status" value="1"/>
</dbReference>
<feature type="transmembrane region" description="Helical" evidence="12">
    <location>
        <begin position="177"/>
        <end position="193"/>
    </location>
</feature>
<evidence type="ECO:0000256" key="2">
    <source>
        <dbReference type="ARBA" id="ARBA00004922"/>
    </source>
</evidence>
<name>L7MF47_RHIPC</name>
<proteinExistence type="evidence at transcript level"/>
<keyword evidence="9 12" id="KW-0472">Membrane</keyword>
<dbReference type="EC" id="2.4.1.-" evidence="12"/>
<dbReference type="GO" id="GO:0005789">
    <property type="term" value="C:endoplasmic reticulum membrane"/>
    <property type="evidence" value="ECO:0007669"/>
    <property type="project" value="UniProtKB-SubCell"/>
</dbReference>
<evidence type="ECO:0000256" key="1">
    <source>
        <dbReference type="ARBA" id="ARBA00004477"/>
    </source>
</evidence>
<evidence type="ECO:0000256" key="8">
    <source>
        <dbReference type="ARBA" id="ARBA00022989"/>
    </source>
</evidence>
<comment type="subcellular location">
    <subcellularLocation>
        <location evidence="1 12">Endoplasmic reticulum membrane</location>
        <topology evidence="1 12">Multi-pass membrane protein</topology>
    </subcellularLocation>
</comment>
<feature type="transmembrane region" description="Helical" evidence="12">
    <location>
        <begin position="369"/>
        <end position="395"/>
    </location>
</feature>
<organism evidence="13">
    <name type="scientific">Rhipicephalus pulchellus</name>
    <name type="common">Yellow backed tick</name>
    <name type="synonym">Dermacentor pulchellus</name>
    <dbReference type="NCBI Taxonomy" id="72859"/>
    <lineage>
        <taxon>Eukaryota</taxon>
        <taxon>Metazoa</taxon>
        <taxon>Ecdysozoa</taxon>
        <taxon>Arthropoda</taxon>
        <taxon>Chelicerata</taxon>
        <taxon>Arachnida</taxon>
        <taxon>Acari</taxon>
        <taxon>Parasitiformes</taxon>
        <taxon>Ixodida</taxon>
        <taxon>Ixodoidea</taxon>
        <taxon>Ixodidae</taxon>
        <taxon>Rhipicephalinae</taxon>
        <taxon>Rhipicephalus</taxon>
        <taxon>Rhipicephalus</taxon>
    </lineage>
</organism>
<sequence>KPRWENVVIWLSTLYRHCCREAQVEFAFSTHVIMVAKNQDSVEWLLLLACAVHLVVCPFTKVEESFNLQAIHDIIYHRTNISNYDHLEFPGVVPRSFMGPLMVALFAGPWVAVSTLMGLEKIVAQFIVRAVLGTMVACAYREFSRALQKEFGSAMTNWLTLLTVSQFHFVFYMSRPLPNTFALIFVFLAYSSWLEQRHFALIVTSGVAVLVFRAELASLLGIIILMEIFLGRLSIVNVLKWGIPIALALLGTTIAIDSFFWQRWLWPEGEVLWFNVVLNKSSEWGTSPWSWYLYSAIPRALGSSLLLIPIGVWVDRRVKMLLLPAVAYVLLYSFLPHKELRFIIYTLPLLNVAAARACLHFWNNRLKSSWHVVCTLGICFHLVANIFATGLLLYVSSHNYPGGYALKKLHEIEAGLPVANIHIDVFAAQTGVSRFGELNPHWRYNKTENLVPGGLEMQSFTHLILEGKSMHSSSVVPYRDTHELLATVEGYSHVRLNYAALPLVHVRTRPRVLILRRKVTPTQVILNLQRKQSAQVQ</sequence>
<feature type="transmembrane region" description="Helical" evidence="12">
    <location>
        <begin position="97"/>
        <end position="119"/>
    </location>
</feature>
<reference evidence="13" key="1">
    <citation type="submission" date="2012-11" db="EMBL/GenBank/DDBJ databases">
        <authorList>
            <person name="Lucero-Rivera Y.E."/>
            <person name="Tovar-Ramirez D."/>
        </authorList>
    </citation>
    <scope>NUCLEOTIDE SEQUENCE</scope>
    <source>
        <tissue evidence="13">Salivary gland</tissue>
    </source>
</reference>
<evidence type="ECO:0000256" key="11">
    <source>
        <dbReference type="ARBA" id="ARBA00048899"/>
    </source>
</evidence>
<evidence type="ECO:0000256" key="6">
    <source>
        <dbReference type="ARBA" id="ARBA00022692"/>
    </source>
</evidence>
<dbReference type="InterPro" id="IPR005599">
    <property type="entry name" value="GPI_mannosylTrfase"/>
</dbReference>
<evidence type="ECO:0000256" key="3">
    <source>
        <dbReference type="ARBA" id="ARBA00007063"/>
    </source>
</evidence>
<dbReference type="AlphaFoldDB" id="L7MF47"/>
<feature type="transmembrane region" description="Helical" evidence="12">
    <location>
        <begin position="320"/>
        <end position="336"/>
    </location>
</feature>
<reference evidence="13" key="2">
    <citation type="journal article" date="2015" name="J. Proteomics">
        <title>Sexual differences in the sialomes of the zebra tick, Rhipicephalus pulchellus.</title>
        <authorList>
            <person name="Tan A.W."/>
            <person name="Francischetti I.M."/>
            <person name="Slovak M."/>
            <person name="Kini R.M."/>
            <person name="Ribeiro J.M."/>
        </authorList>
    </citation>
    <scope>NUCLEOTIDE SEQUENCE</scope>
    <source>
        <tissue evidence="13">Salivary gland</tissue>
    </source>
</reference>
<evidence type="ECO:0000256" key="5">
    <source>
        <dbReference type="ARBA" id="ARBA00022679"/>
    </source>
</evidence>